<keyword evidence="1" id="KW-0808">Transferase</keyword>
<dbReference type="GO" id="GO:0032259">
    <property type="term" value="P:methylation"/>
    <property type="evidence" value="ECO:0007669"/>
    <property type="project" value="UniProtKB-KW"/>
</dbReference>
<evidence type="ECO:0000313" key="1">
    <source>
        <dbReference type="EMBL" id="DAE92025.1"/>
    </source>
</evidence>
<dbReference type="EMBL" id="BK057793">
    <property type="protein sequence ID" value="DAE92025.1"/>
    <property type="molecule type" value="Genomic_DNA"/>
</dbReference>
<accession>A0A8S5RRY9</accession>
<dbReference type="Gene3D" id="3.40.50.150">
    <property type="entry name" value="Vaccinia Virus protein VP39"/>
    <property type="match status" value="1"/>
</dbReference>
<protein>
    <submittedName>
        <fullName evidence="1">Adenine-specific methyltransferase</fullName>
    </submittedName>
</protein>
<reference evidence="1" key="1">
    <citation type="journal article" date="2021" name="Proc. Natl. Acad. Sci. U.S.A.">
        <title>A Catalog of Tens of Thousands of Viruses from Human Metagenomes Reveals Hidden Associations with Chronic Diseases.</title>
        <authorList>
            <person name="Tisza M.J."/>
            <person name="Buck C.B."/>
        </authorList>
    </citation>
    <scope>NUCLEOTIDE SEQUENCE</scope>
    <source>
        <strain evidence="1">CtKy93</strain>
    </source>
</reference>
<dbReference type="InterPro" id="IPR029063">
    <property type="entry name" value="SAM-dependent_MTases_sf"/>
</dbReference>
<sequence>MYQLYNGDCLEVMKNIPDKSVDMILCDLPYGTTQCKMGFYYSL</sequence>
<organism evidence="1">
    <name type="scientific">Siphoviridae sp. ctKy93</name>
    <dbReference type="NCBI Taxonomy" id="2827569"/>
    <lineage>
        <taxon>Viruses</taxon>
        <taxon>Duplodnaviria</taxon>
        <taxon>Heunggongvirae</taxon>
        <taxon>Uroviricota</taxon>
        <taxon>Caudoviricetes</taxon>
    </lineage>
</organism>
<proteinExistence type="predicted"/>
<keyword evidence="1" id="KW-0489">Methyltransferase</keyword>
<dbReference type="GO" id="GO:0008168">
    <property type="term" value="F:methyltransferase activity"/>
    <property type="evidence" value="ECO:0007669"/>
    <property type="project" value="UniProtKB-KW"/>
</dbReference>
<name>A0A8S5RRY9_9CAUD</name>
<dbReference type="SUPFAM" id="SSF53335">
    <property type="entry name" value="S-adenosyl-L-methionine-dependent methyltransferases"/>
    <property type="match status" value="1"/>
</dbReference>